<name>A0A818WRG2_9BILA</name>
<accession>A0A818WRG2</accession>
<reference evidence="3" key="1">
    <citation type="submission" date="2021-02" db="EMBL/GenBank/DDBJ databases">
        <authorList>
            <person name="Nowell W R."/>
        </authorList>
    </citation>
    <scope>NUCLEOTIDE SEQUENCE</scope>
</reference>
<evidence type="ECO:0000313" key="6">
    <source>
        <dbReference type="Proteomes" id="UP000663874"/>
    </source>
</evidence>
<dbReference type="Proteomes" id="UP000663823">
    <property type="component" value="Unassembled WGS sequence"/>
</dbReference>
<dbReference type="OrthoDB" id="10359451at2759"/>
<sequence>MHATKLANIGIKYLSDLQLNDLYQLQDELNTLWKNGQSKISNNLYDKIVDSINYEITQLQTDPYNYTITKTDNELKKLVDYLAQLYSQG</sequence>
<dbReference type="EMBL" id="CAJNOO010000105">
    <property type="protein sequence ID" value="CAF0805226.1"/>
    <property type="molecule type" value="Genomic_DNA"/>
</dbReference>
<keyword evidence="5" id="KW-1185">Reference proteome</keyword>
<protein>
    <submittedName>
        <fullName evidence="3">Uncharacterized protein</fullName>
    </submittedName>
</protein>
<dbReference type="Proteomes" id="UP000663882">
    <property type="component" value="Unassembled WGS sequence"/>
</dbReference>
<dbReference type="EMBL" id="CAJOBE010001278">
    <property type="protein sequence ID" value="CAF3729686.1"/>
    <property type="molecule type" value="Genomic_DNA"/>
</dbReference>
<dbReference type="AlphaFoldDB" id="A0A818WRG2"/>
<proteinExistence type="predicted"/>
<evidence type="ECO:0000313" key="2">
    <source>
        <dbReference type="EMBL" id="CAF0860885.1"/>
    </source>
</evidence>
<evidence type="ECO:0000313" key="3">
    <source>
        <dbReference type="EMBL" id="CAF3729686.1"/>
    </source>
</evidence>
<dbReference type="EMBL" id="CAJNOL010000118">
    <property type="protein sequence ID" value="CAF0860885.1"/>
    <property type="molecule type" value="Genomic_DNA"/>
</dbReference>
<evidence type="ECO:0000313" key="4">
    <source>
        <dbReference type="EMBL" id="CAF3837395.1"/>
    </source>
</evidence>
<dbReference type="Proteomes" id="UP000663870">
    <property type="component" value="Unassembled WGS sequence"/>
</dbReference>
<dbReference type="Proteomes" id="UP000663874">
    <property type="component" value="Unassembled WGS sequence"/>
</dbReference>
<comment type="caution">
    <text evidence="3">The sequence shown here is derived from an EMBL/GenBank/DDBJ whole genome shotgun (WGS) entry which is preliminary data.</text>
</comment>
<evidence type="ECO:0000313" key="5">
    <source>
        <dbReference type="Proteomes" id="UP000663870"/>
    </source>
</evidence>
<evidence type="ECO:0000313" key="1">
    <source>
        <dbReference type="EMBL" id="CAF0805226.1"/>
    </source>
</evidence>
<organism evidence="3 6">
    <name type="scientific">Rotaria sordida</name>
    <dbReference type="NCBI Taxonomy" id="392033"/>
    <lineage>
        <taxon>Eukaryota</taxon>
        <taxon>Metazoa</taxon>
        <taxon>Spiralia</taxon>
        <taxon>Gnathifera</taxon>
        <taxon>Rotifera</taxon>
        <taxon>Eurotatoria</taxon>
        <taxon>Bdelloidea</taxon>
        <taxon>Philodinida</taxon>
        <taxon>Philodinidae</taxon>
        <taxon>Rotaria</taxon>
    </lineage>
</organism>
<gene>
    <name evidence="3" type="ORF">FNK824_LOCUS11014</name>
    <name evidence="2" type="ORF">JXQ802_LOCUS7183</name>
    <name evidence="4" type="ORF">OTI717_LOCUS20366</name>
    <name evidence="1" type="ORF">RFH988_LOCUS4131</name>
</gene>
<dbReference type="EMBL" id="CAJOAX010003122">
    <property type="protein sequence ID" value="CAF3837395.1"/>
    <property type="molecule type" value="Genomic_DNA"/>
</dbReference>